<dbReference type="HOGENOM" id="CLU_000315_30_1_1"/>
<dbReference type="STRING" id="431595.K3WVP1"/>
<dbReference type="PROSITE" id="PS51194">
    <property type="entry name" value="HELICASE_CTER"/>
    <property type="match status" value="1"/>
</dbReference>
<reference evidence="4" key="2">
    <citation type="submission" date="2010-04" db="EMBL/GenBank/DDBJ databases">
        <authorList>
            <person name="Buell R."/>
            <person name="Hamilton J."/>
            <person name="Hostetler J."/>
        </authorList>
    </citation>
    <scope>NUCLEOTIDE SEQUENCE [LARGE SCALE GENOMIC DNA]</scope>
    <source>
        <strain evidence="4">DAOM:BR144</strain>
    </source>
</reference>
<proteinExistence type="predicted"/>
<dbReference type="Proteomes" id="UP000019132">
    <property type="component" value="Unassembled WGS sequence"/>
</dbReference>
<dbReference type="InterPro" id="IPR049730">
    <property type="entry name" value="SNF2/RAD54-like_C"/>
</dbReference>
<dbReference type="InterPro" id="IPR050496">
    <property type="entry name" value="SNF2_RAD54_helicase_repair"/>
</dbReference>
<reference evidence="3" key="3">
    <citation type="submission" date="2015-02" db="UniProtKB">
        <authorList>
            <consortium name="EnsemblProtists"/>
        </authorList>
    </citation>
    <scope>IDENTIFICATION</scope>
    <source>
        <strain evidence="3">DAOM BR144</strain>
    </source>
</reference>
<keyword evidence="1" id="KW-0378">Hydrolase</keyword>
<dbReference type="GO" id="GO:0016787">
    <property type="term" value="F:hydrolase activity"/>
    <property type="evidence" value="ECO:0007669"/>
    <property type="project" value="UniProtKB-KW"/>
</dbReference>
<feature type="domain" description="Helicase C-terminal" evidence="2">
    <location>
        <begin position="3"/>
        <end position="159"/>
    </location>
</feature>
<sequence length="162" mass="18553">MLVLEKLLALWKKRRQKTLLFSRSTRMLDILQLFLVSKAITYLRLDGNTKVDDRLRLVNEFNSAESRASVFLISTKAGGLGLNLPTATNVVIFDPSWNPAHDCQAQDRAFRIGQTKDVQVYRLITLGTIEEMIYVRQIYKQQLSDTTLKGVKAPRYFEGKSN</sequence>
<reference evidence="4" key="1">
    <citation type="journal article" date="2010" name="Genome Biol.">
        <title>Genome sequence of the necrotrophic plant pathogen Pythium ultimum reveals original pathogenicity mechanisms and effector repertoire.</title>
        <authorList>
            <person name="Levesque C.A."/>
            <person name="Brouwer H."/>
            <person name="Cano L."/>
            <person name="Hamilton J.P."/>
            <person name="Holt C."/>
            <person name="Huitema E."/>
            <person name="Raffaele S."/>
            <person name="Robideau G.P."/>
            <person name="Thines M."/>
            <person name="Win J."/>
            <person name="Zerillo M.M."/>
            <person name="Beakes G.W."/>
            <person name="Boore J.L."/>
            <person name="Busam D."/>
            <person name="Dumas B."/>
            <person name="Ferriera S."/>
            <person name="Fuerstenberg S.I."/>
            <person name="Gachon C.M."/>
            <person name="Gaulin E."/>
            <person name="Govers F."/>
            <person name="Grenville-Briggs L."/>
            <person name="Horner N."/>
            <person name="Hostetler J."/>
            <person name="Jiang R.H."/>
            <person name="Johnson J."/>
            <person name="Krajaejun T."/>
            <person name="Lin H."/>
            <person name="Meijer H.J."/>
            <person name="Moore B."/>
            <person name="Morris P."/>
            <person name="Phuntmart V."/>
            <person name="Puiu D."/>
            <person name="Shetty J."/>
            <person name="Stajich J.E."/>
            <person name="Tripathy S."/>
            <person name="Wawra S."/>
            <person name="van West P."/>
            <person name="Whitty B.R."/>
            <person name="Coutinho P.M."/>
            <person name="Henrissat B."/>
            <person name="Martin F."/>
            <person name="Thomas P.D."/>
            <person name="Tyler B.M."/>
            <person name="De Vries R.P."/>
            <person name="Kamoun S."/>
            <person name="Yandell M."/>
            <person name="Tisserat N."/>
            <person name="Buell C.R."/>
        </authorList>
    </citation>
    <scope>NUCLEOTIDE SEQUENCE</scope>
    <source>
        <strain evidence="4">DAOM:BR144</strain>
    </source>
</reference>
<dbReference type="Pfam" id="PF00271">
    <property type="entry name" value="Helicase_C"/>
    <property type="match status" value="1"/>
</dbReference>
<keyword evidence="4" id="KW-1185">Reference proteome</keyword>
<evidence type="ECO:0000256" key="1">
    <source>
        <dbReference type="ARBA" id="ARBA00022801"/>
    </source>
</evidence>
<dbReference type="OMA" id="MIHIVES"/>
<dbReference type="EMBL" id="GL376599">
    <property type="status" value="NOT_ANNOTATED_CDS"/>
    <property type="molecule type" value="Genomic_DNA"/>
</dbReference>
<dbReference type="CDD" id="cd18793">
    <property type="entry name" value="SF2_C_SNF"/>
    <property type="match status" value="1"/>
</dbReference>
<dbReference type="SMART" id="SM00490">
    <property type="entry name" value="HELICc"/>
    <property type="match status" value="1"/>
</dbReference>
<dbReference type="PANTHER" id="PTHR45629:SF7">
    <property type="entry name" value="DNA EXCISION REPAIR PROTEIN ERCC-6-RELATED"/>
    <property type="match status" value="1"/>
</dbReference>
<dbReference type="InParanoid" id="K3WVP1"/>
<dbReference type="VEuPathDB" id="FungiDB:PYU1_G009021"/>
<dbReference type="AlphaFoldDB" id="K3WVP1"/>
<name>K3WVP1_GLOUD</name>
<dbReference type="PANTHER" id="PTHR45629">
    <property type="entry name" value="SNF2/RAD54 FAMILY MEMBER"/>
    <property type="match status" value="1"/>
</dbReference>
<accession>K3WVP1</accession>
<organism evidence="3 4">
    <name type="scientific">Globisporangium ultimum (strain ATCC 200006 / CBS 805.95 / DAOM BR144)</name>
    <name type="common">Pythium ultimum</name>
    <dbReference type="NCBI Taxonomy" id="431595"/>
    <lineage>
        <taxon>Eukaryota</taxon>
        <taxon>Sar</taxon>
        <taxon>Stramenopiles</taxon>
        <taxon>Oomycota</taxon>
        <taxon>Peronosporomycetes</taxon>
        <taxon>Pythiales</taxon>
        <taxon>Pythiaceae</taxon>
        <taxon>Globisporangium</taxon>
    </lineage>
</organism>
<dbReference type="InterPro" id="IPR001650">
    <property type="entry name" value="Helicase_C-like"/>
</dbReference>
<evidence type="ECO:0000313" key="3">
    <source>
        <dbReference type="EnsemblProtists" id="PYU1_T009039"/>
    </source>
</evidence>
<dbReference type="Gene3D" id="3.40.50.300">
    <property type="entry name" value="P-loop containing nucleotide triphosphate hydrolases"/>
    <property type="match status" value="1"/>
</dbReference>
<evidence type="ECO:0000313" key="4">
    <source>
        <dbReference type="Proteomes" id="UP000019132"/>
    </source>
</evidence>
<dbReference type="eggNOG" id="KOG0387">
    <property type="taxonomic scope" value="Eukaryota"/>
</dbReference>
<dbReference type="SUPFAM" id="SSF52540">
    <property type="entry name" value="P-loop containing nucleoside triphosphate hydrolases"/>
    <property type="match status" value="1"/>
</dbReference>
<dbReference type="EnsemblProtists" id="PYU1_T009039">
    <property type="protein sequence ID" value="PYU1_T009039"/>
    <property type="gene ID" value="PYU1_G009021"/>
</dbReference>
<protein>
    <recommendedName>
        <fullName evidence="2">Helicase C-terminal domain-containing protein</fullName>
    </recommendedName>
</protein>
<evidence type="ECO:0000259" key="2">
    <source>
        <dbReference type="PROSITE" id="PS51194"/>
    </source>
</evidence>
<dbReference type="InterPro" id="IPR027417">
    <property type="entry name" value="P-loop_NTPase"/>
</dbReference>